<sequence length="192" mass="21499">MVLVHLAPYTEMVRTRTALFIQQFIFEQSTVQVLPRLALSSNLNPIKPMGLLTEGTRAKTINIEAMQCEDLFCRVLGVSEIRQGLKTQGKEELDRRRIQDWPFRCYVVHRAETSGDRVRTGWSRLSVTRIAIQVTGVAAESCHCQADSIWSALGLTPVVSSRAGCRVDIAESMHGTRVVIWSVRDCGKPLNS</sequence>
<dbReference type="AlphaFoldDB" id="A0AAV3XYZ9"/>
<dbReference type="EMBL" id="BLXT01000290">
    <property type="protein sequence ID" value="GFN75706.1"/>
    <property type="molecule type" value="Genomic_DNA"/>
</dbReference>
<dbReference type="Proteomes" id="UP000735302">
    <property type="component" value="Unassembled WGS sequence"/>
</dbReference>
<accession>A0AAV3XYZ9</accession>
<reference evidence="1 2" key="1">
    <citation type="journal article" date="2021" name="Elife">
        <title>Chloroplast acquisition without the gene transfer in kleptoplastic sea slugs, Plakobranchus ocellatus.</title>
        <authorList>
            <person name="Maeda T."/>
            <person name="Takahashi S."/>
            <person name="Yoshida T."/>
            <person name="Shimamura S."/>
            <person name="Takaki Y."/>
            <person name="Nagai Y."/>
            <person name="Toyoda A."/>
            <person name="Suzuki Y."/>
            <person name="Arimoto A."/>
            <person name="Ishii H."/>
            <person name="Satoh N."/>
            <person name="Nishiyama T."/>
            <person name="Hasebe M."/>
            <person name="Maruyama T."/>
            <person name="Minagawa J."/>
            <person name="Obokata J."/>
            <person name="Shigenobu S."/>
        </authorList>
    </citation>
    <scope>NUCLEOTIDE SEQUENCE [LARGE SCALE GENOMIC DNA]</scope>
</reference>
<gene>
    <name evidence="1" type="ORF">PoB_000221200</name>
</gene>
<evidence type="ECO:0000313" key="2">
    <source>
        <dbReference type="Proteomes" id="UP000735302"/>
    </source>
</evidence>
<organism evidence="1 2">
    <name type="scientific">Plakobranchus ocellatus</name>
    <dbReference type="NCBI Taxonomy" id="259542"/>
    <lineage>
        <taxon>Eukaryota</taxon>
        <taxon>Metazoa</taxon>
        <taxon>Spiralia</taxon>
        <taxon>Lophotrochozoa</taxon>
        <taxon>Mollusca</taxon>
        <taxon>Gastropoda</taxon>
        <taxon>Heterobranchia</taxon>
        <taxon>Euthyneura</taxon>
        <taxon>Panpulmonata</taxon>
        <taxon>Sacoglossa</taxon>
        <taxon>Placobranchoidea</taxon>
        <taxon>Plakobranchidae</taxon>
        <taxon>Plakobranchus</taxon>
    </lineage>
</organism>
<keyword evidence="2" id="KW-1185">Reference proteome</keyword>
<name>A0AAV3XYZ9_9GAST</name>
<evidence type="ECO:0000313" key="1">
    <source>
        <dbReference type="EMBL" id="GFN75706.1"/>
    </source>
</evidence>
<protein>
    <submittedName>
        <fullName evidence="1">Uncharacterized protein</fullName>
    </submittedName>
</protein>
<proteinExistence type="predicted"/>
<comment type="caution">
    <text evidence="1">The sequence shown here is derived from an EMBL/GenBank/DDBJ whole genome shotgun (WGS) entry which is preliminary data.</text>
</comment>